<keyword evidence="2" id="KW-0963">Cytoplasm</keyword>
<dbReference type="PROSITE" id="PS50033">
    <property type="entry name" value="UBX"/>
    <property type="match status" value="1"/>
</dbReference>
<dbReference type="GO" id="GO:1903094">
    <property type="term" value="P:negative regulation of protein K48-linked deubiquitination"/>
    <property type="evidence" value="ECO:0007669"/>
    <property type="project" value="TreeGrafter"/>
</dbReference>
<feature type="compositionally biased region" description="Pro residues" evidence="4">
    <location>
        <begin position="242"/>
        <end position="252"/>
    </location>
</feature>
<evidence type="ECO:0000313" key="7">
    <source>
        <dbReference type="Proteomes" id="UP000694843"/>
    </source>
</evidence>
<dbReference type="GO" id="GO:0005737">
    <property type="term" value="C:cytoplasm"/>
    <property type="evidence" value="ECO:0007669"/>
    <property type="project" value="UniProtKB-SubCell"/>
</dbReference>
<sequence length="338" mass="37122">MTAIETLVSMGFSEKSAAHAIKVTGNKGVEEAMEWLLAHADDPALQESVAGTDDNTNPATPSAAASGDEAEGSTPMETGEDKKTSEEDAAAAAEAKSIRCDDCGKLFKTPEEVEFHAVKSGHSSFSESTEEKAPLTEEQKKQKLLELEEKMKARRKAKAEEEAREEREREKKRIEMGKNVAEHRRKLEEDEIRKLAEEKRREKLEDKLARQRVKEQIEADKEARRQKLAAATGAAPVVAAAAPPPAAAPPAAPKKSYDETRIQFRLPSGPPVVQTFKAKEPLSAVKLWVTINHPCPDPSLTVSLSTTFPRQVFSEDQMVQPLESLGLVPSSVLMVQYK</sequence>
<protein>
    <submittedName>
        <fullName evidence="8">UBX domain-containing protein 1 isoform X1</fullName>
    </submittedName>
</protein>
<dbReference type="PROSITE" id="PS50030">
    <property type="entry name" value="UBA"/>
    <property type="match status" value="1"/>
</dbReference>
<dbReference type="GO" id="GO:0032435">
    <property type="term" value="P:negative regulation of proteasomal ubiquitin-dependent protein catabolic process"/>
    <property type="evidence" value="ECO:0007669"/>
    <property type="project" value="TreeGrafter"/>
</dbReference>
<dbReference type="OrthoDB" id="10254930at2759"/>
<gene>
    <name evidence="8" type="primary">LOC108665190</name>
</gene>
<name>A0A8B7N0Q7_HYAAZ</name>
<dbReference type="SUPFAM" id="SSF54236">
    <property type="entry name" value="Ubiquitin-like"/>
    <property type="match status" value="1"/>
</dbReference>
<dbReference type="GO" id="GO:0005634">
    <property type="term" value="C:nucleus"/>
    <property type="evidence" value="ECO:0007669"/>
    <property type="project" value="TreeGrafter"/>
</dbReference>
<proteinExistence type="predicted"/>
<evidence type="ECO:0000256" key="3">
    <source>
        <dbReference type="ARBA" id="ARBA00023054"/>
    </source>
</evidence>
<feature type="compositionally biased region" description="Basic and acidic residues" evidence="4">
    <location>
        <begin position="158"/>
        <end position="225"/>
    </location>
</feature>
<evidence type="ECO:0000256" key="4">
    <source>
        <dbReference type="SAM" id="MobiDB-lite"/>
    </source>
</evidence>
<dbReference type="CDD" id="cd14302">
    <property type="entry name" value="UBA_UBXN1"/>
    <property type="match status" value="1"/>
</dbReference>
<accession>A0A8B7N0Q7</accession>
<evidence type="ECO:0000256" key="2">
    <source>
        <dbReference type="ARBA" id="ARBA00022490"/>
    </source>
</evidence>
<feature type="compositionally biased region" description="Basic and acidic residues" evidence="4">
    <location>
        <begin position="129"/>
        <end position="151"/>
    </location>
</feature>
<dbReference type="RefSeq" id="XP_018007411.1">
    <property type="nucleotide sequence ID" value="XM_018151922.2"/>
</dbReference>
<evidence type="ECO:0000313" key="8">
    <source>
        <dbReference type="RefSeq" id="XP_018007411.1"/>
    </source>
</evidence>
<dbReference type="AlphaFoldDB" id="A0A8B7N0Q7"/>
<dbReference type="GeneID" id="108665190"/>
<dbReference type="GO" id="GO:0036435">
    <property type="term" value="F:K48-linked polyubiquitin modification-dependent protein binding"/>
    <property type="evidence" value="ECO:0007669"/>
    <property type="project" value="TreeGrafter"/>
</dbReference>
<dbReference type="SMART" id="SM00165">
    <property type="entry name" value="UBA"/>
    <property type="match status" value="1"/>
</dbReference>
<dbReference type="PANTHER" id="PTHR46340">
    <property type="entry name" value="UBX DOMAIN-CONTAINING PROTEIN 1"/>
    <property type="match status" value="1"/>
</dbReference>
<feature type="region of interest" description="Disordered" evidence="4">
    <location>
        <begin position="40"/>
        <end position="96"/>
    </location>
</feature>
<dbReference type="PROSITE" id="PS00028">
    <property type="entry name" value="ZINC_FINGER_C2H2_1"/>
    <property type="match status" value="1"/>
</dbReference>
<dbReference type="InterPro" id="IPR041923">
    <property type="entry name" value="UBA_UBXN1"/>
</dbReference>
<evidence type="ECO:0000256" key="1">
    <source>
        <dbReference type="ARBA" id="ARBA00004496"/>
    </source>
</evidence>
<dbReference type="Proteomes" id="UP000694843">
    <property type="component" value="Unplaced"/>
</dbReference>
<dbReference type="PANTHER" id="PTHR46340:SF1">
    <property type="entry name" value="UBX DOMAIN-CONTAINING PROTEIN 1"/>
    <property type="match status" value="1"/>
</dbReference>
<dbReference type="SMART" id="SM00166">
    <property type="entry name" value="UBX"/>
    <property type="match status" value="1"/>
</dbReference>
<dbReference type="KEGG" id="hazt:108665190"/>
<dbReference type="OMA" id="AQHFPRK"/>
<dbReference type="InterPro" id="IPR029071">
    <property type="entry name" value="Ubiquitin-like_domsf"/>
</dbReference>
<keyword evidence="7" id="KW-1185">Reference proteome</keyword>
<dbReference type="InterPro" id="IPR009060">
    <property type="entry name" value="UBA-like_sf"/>
</dbReference>
<dbReference type="GO" id="GO:0031397">
    <property type="term" value="P:negative regulation of protein ubiquitination"/>
    <property type="evidence" value="ECO:0007669"/>
    <property type="project" value="TreeGrafter"/>
</dbReference>
<dbReference type="SUPFAM" id="SSF46934">
    <property type="entry name" value="UBA-like"/>
    <property type="match status" value="1"/>
</dbReference>
<dbReference type="InterPro" id="IPR013087">
    <property type="entry name" value="Znf_C2H2_type"/>
</dbReference>
<feature type="compositionally biased region" description="Low complexity" evidence="4">
    <location>
        <begin position="229"/>
        <end position="241"/>
    </location>
</feature>
<keyword evidence="3" id="KW-0175">Coiled coil</keyword>
<evidence type="ECO:0000259" key="5">
    <source>
        <dbReference type="PROSITE" id="PS50030"/>
    </source>
</evidence>
<evidence type="ECO:0000259" key="6">
    <source>
        <dbReference type="PROSITE" id="PS50033"/>
    </source>
</evidence>
<dbReference type="Pfam" id="PF22562">
    <property type="entry name" value="UBA_7"/>
    <property type="match status" value="1"/>
</dbReference>
<comment type="subcellular location">
    <subcellularLocation>
        <location evidence="1">Cytoplasm</location>
    </subcellularLocation>
</comment>
<feature type="domain" description="UBA" evidence="5">
    <location>
        <begin position="1"/>
        <end position="39"/>
    </location>
</feature>
<reference evidence="8" key="1">
    <citation type="submission" date="2025-08" db="UniProtKB">
        <authorList>
            <consortium name="RefSeq"/>
        </authorList>
    </citation>
    <scope>IDENTIFICATION</scope>
    <source>
        <tissue evidence="8">Whole organism</tissue>
    </source>
</reference>
<feature type="region of interest" description="Disordered" evidence="4">
    <location>
        <begin position="117"/>
        <end position="257"/>
    </location>
</feature>
<dbReference type="Gene3D" id="3.10.20.90">
    <property type="entry name" value="Phosphatidylinositol 3-kinase Catalytic Subunit, Chain A, domain 1"/>
    <property type="match status" value="1"/>
</dbReference>
<dbReference type="InterPro" id="IPR015940">
    <property type="entry name" value="UBA"/>
</dbReference>
<organism evidence="7 8">
    <name type="scientific">Hyalella azteca</name>
    <name type="common">Amphipod</name>
    <dbReference type="NCBI Taxonomy" id="294128"/>
    <lineage>
        <taxon>Eukaryota</taxon>
        <taxon>Metazoa</taxon>
        <taxon>Ecdysozoa</taxon>
        <taxon>Arthropoda</taxon>
        <taxon>Crustacea</taxon>
        <taxon>Multicrustacea</taxon>
        <taxon>Malacostraca</taxon>
        <taxon>Eumalacostraca</taxon>
        <taxon>Peracarida</taxon>
        <taxon>Amphipoda</taxon>
        <taxon>Senticaudata</taxon>
        <taxon>Talitrida</taxon>
        <taxon>Talitroidea</taxon>
        <taxon>Hyalellidae</taxon>
        <taxon>Hyalella</taxon>
    </lineage>
</organism>
<dbReference type="Gene3D" id="1.10.8.10">
    <property type="entry name" value="DNA helicase RuvA subunit, C-terminal domain"/>
    <property type="match status" value="1"/>
</dbReference>
<dbReference type="Pfam" id="PF00789">
    <property type="entry name" value="UBX"/>
    <property type="match status" value="1"/>
</dbReference>
<dbReference type="InterPro" id="IPR001012">
    <property type="entry name" value="UBX_dom"/>
</dbReference>
<feature type="domain" description="UBX" evidence="6">
    <location>
        <begin position="255"/>
        <end position="335"/>
    </location>
</feature>